<proteinExistence type="predicted"/>
<name>A0ABM9NVR9_9FLAO</name>
<evidence type="ECO:0000259" key="1">
    <source>
        <dbReference type="Pfam" id="PF06969"/>
    </source>
</evidence>
<dbReference type="EMBL" id="CAXIXY010000003">
    <property type="protein sequence ID" value="CAL2080800.1"/>
    <property type="molecule type" value="Genomic_DNA"/>
</dbReference>
<dbReference type="InterPro" id="IPR010723">
    <property type="entry name" value="HemN_C"/>
</dbReference>
<dbReference type="RefSeq" id="WP_348710885.1">
    <property type="nucleotide sequence ID" value="NZ_CAXIXY010000003.1"/>
</dbReference>
<protein>
    <recommendedName>
        <fullName evidence="1">HemN C-terminal domain-containing protein</fullName>
    </recommendedName>
</protein>
<organism evidence="2 3">
    <name type="scientific">Tenacibaculum platacis</name>
    <dbReference type="NCBI Taxonomy" id="3137852"/>
    <lineage>
        <taxon>Bacteria</taxon>
        <taxon>Pseudomonadati</taxon>
        <taxon>Bacteroidota</taxon>
        <taxon>Flavobacteriia</taxon>
        <taxon>Flavobacteriales</taxon>
        <taxon>Flavobacteriaceae</taxon>
        <taxon>Tenacibaculum</taxon>
    </lineage>
</organism>
<sequence>MKFFSEDIEFVKELFDSKQVNLYHFHEKYLLSPAQLARTIKKFREEGIIELNDDKISLTTKGEKWIICSRKKLFLNERNKYWKEVPLEMKQESIMINEFYKPNRNKLDTELFKNIEGGK</sequence>
<gene>
    <name evidence="2" type="ORF">T190607A01A_11089</name>
</gene>
<keyword evidence="3" id="KW-1185">Reference proteome</keyword>
<evidence type="ECO:0000313" key="3">
    <source>
        <dbReference type="Proteomes" id="UP001497416"/>
    </source>
</evidence>
<dbReference type="Proteomes" id="UP001497416">
    <property type="component" value="Unassembled WGS sequence"/>
</dbReference>
<reference evidence="2 3" key="1">
    <citation type="submission" date="2024-05" db="EMBL/GenBank/DDBJ databases">
        <authorList>
            <person name="Duchaud E."/>
        </authorList>
    </citation>
    <scope>NUCLEOTIDE SEQUENCE [LARGE SCALE GENOMIC DNA]</scope>
    <source>
        <strain evidence="2">Ena-SAMPLE-TAB-13-05-2024-13:56:06:370-140302</strain>
    </source>
</reference>
<feature type="domain" description="HemN C-terminal" evidence="1">
    <location>
        <begin position="18"/>
        <end position="62"/>
    </location>
</feature>
<dbReference type="Pfam" id="PF06969">
    <property type="entry name" value="HemN_C"/>
    <property type="match status" value="1"/>
</dbReference>
<comment type="caution">
    <text evidence="2">The sequence shown here is derived from an EMBL/GenBank/DDBJ whole genome shotgun (WGS) entry which is preliminary data.</text>
</comment>
<evidence type="ECO:0000313" key="2">
    <source>
        <dbReference type="EMBL" id="CAL2080800.1"/>
    </source>
</evidence>
<accession>A0ABM9NVR9</accession>
<dbReference type="SUPFAM" id="SSF46785">
    <property type="entry name" value="Winged helix' DNA-binding domain"/>
    <property type="match status" value="1"/>
</dbReference>
<dbReference type="InterPro" id="IPR036390">
    <property type="entry name" value="WH_DNA-bd_sf"/>
</dbReference>